<dbReference type="EMBL" id="AP019514">
    <property type="protein sequence ID" value="BBI60854.1"/>
    <property type="molecule type" value="Genomic_DNA"/>
</dbReference>
<dbReference type="Gene3D" id="1.10.760.10">
    <property type="entry name" value="Cytochrome c-like domain"/>
    <property type="match status" value="1"/>
</dbReference>
<keyword evidence="5" id="KW-0732">Signal</keyword>
<dbReference type="Pfam" id="PF00034">
    <property type="entry name" value="Cytochrom_C"/>
    <property type="match status" value="1"/>
</dbReference>
<keyword evidence="2 4" id="KW-0479">Metal-binding</keyword>
<evidence type="ECO:0000313" key="7">
    <source>
        <dbReference type="EMBL" id="BBI60854.1"/>
    </source>
</evidence>
<proteinExistence type="predicted"/>
<evidence type="ECO:0000256" key="5">
    <source>
        <dbReference type="SAM" id="SignalP"/>
    </source>
</evidence>
<dbReference type="GO" id="GO:0020037">
    <property type="term" value="F:heme binding"/>
    <property type="evidence" value="ECO:0007669"/>
    <property type="project" value="InterPro"/>
</dbReference>
<evidence type="ECO:0000256" key="3">
    <source>
        <dbReference type="ARBA" id="ARBA00023004"/>
    </source>
</evidence>
<dbReference type="SUPFAM" id="SSF46626">
    <property type="entry name" value="Cytochrome c"/>
    <property type="match status" value="1"/>
</dbReference>
<organism evidence="7 8">
    <name type="scientific">Vreelandella sulfidaeris</name>
    <dbReference type="NCBI Taxonomy" id="115553"/>
    <lineage>
        <taxon>Bacteria</taxon>
        <taxon>Pseudomonadati</taxon>
        <taxon>Pseudomonadota</taxon>
        <taxon>Gammaproteobacteria</taxon>
        <taxon>Oceanospirillales</taxon>
        <taxon>Halomonadaceae</taxon>
        <taxon>Vreelandella</taxon>
    </lineage>
</organism>
<feature type="domain" description="Cytochrome c" evidence="6">
    <location>
        <begin position="25"/>
        <end position="76"/>
    </location>
</feature>
<dbReference type="InterPro" id="IPR036909">
    <property type="entry name" value="Cyt_c-like_dom_sf"/>
</dbReference>
<keyword evidence="3 4" id="KW-0408">Iron</keyword>
<dbReference type="KEGG" id="hsr:HSBAA_21600"/>
<dbReference type="GO" id="GO:0009055">
    <property type="term" value="F:electron transfer activity"/>
    <property type="evidence" value="ECO:0007669"/>
    <property type="project" value="InterPro"/>
</dbReference>
<dbReference type="InterPro" id="IPR009056">
    <property type="entry name" value="Cyt_c-like_dom"/>
</dbReference>
<evidence type="ECO:0000259" key="6">
    <source>
        <dbReference type="PROSITE" id="PS51007"/>
    </source>
</evidence>
<accession>A0A455UCC8</accession>
<evidence type="ECO:0000256" key="1">
    <source>
        <dbReference type="ARBA" id="ARBA00022617"/>
    </source>
</evidence>
<name>A0A455UCC8_9GAMM</name>
<dbReference type="PROSITE" id="PS51007">
    <property type="entry name" value="CYTC"/>
    <property type="match status" value="1"/>
</dbReference>
<evidence type="ECO:0000313" key="8">
    <source>
        <dbReference type="Proteomes" id="UP000320231"/>
    </source>
</evidence>
<feature type="chain" id="PRO_5019860872" description="Cytochrome c domain-containing protein" evidence="5">
    <location>
        <begin position="25"/>
        <end position="76"/>
    </location>
</feature>
<evidence type="ECO:0000256" key="4">
    <source>
        <dbReference type="PROSITE-ProRule" id="PRU00433"/>
    </source>
</evidence>
<keyword evidence="1 4" id="KW-0349">Heme</keyword>
<gene>
    <name evidence="7" type="ORF">HSBAA_21600</name>
</gene>
<evidence type="ECO:0000256" key="2">
    <source>
        <dbReference type="ARBA" id="ARBA00022723"/>
    </source>
</evidence>
<feature type="signal peptide" evidence="5">
    <location>
        <begin position="1"/>
        <end position="24"/>
    </location>
</feature>
<dbReference type="Proteomes" id="UP000320231">
    <property type="component" value="Chromosome"/>
</dbReference>
<sequence length="76" mass="7896">MNNNYLRRFGLLLGAGLVAGSALAEQGDAGRGLLAAATCTACHQADGSGLHVENGESWPRLAGLDAAYIVKQLHDF</sequence>
<reference evidence="7 8" key="1">
    <citation type="journal article" date="2019" name="Microbiol. Resour. Announc.">
        <title>Complete Genome Sequence of Halomonas sulfidaeris Strain Esulfide1 Isolated from a Metal Sulfide Rock at a Depth of 2,200 Meters, Obtained Using Nanopore Sequencing.</title>
        <authorList>
            <person name="Saito M."/>
            <person name="Nishigata A."/>
            <person name="Galipon J."/>
            <person name="Arakawa K."/>
        </authorList>
    </citation>
    <scope>NUCLEOTIDE SEQUENCE [LARGE SCALE GENOMIC DNA]</scope>
    <source>
        <strain evidence="7 8">ATCC BAA-803</strain>
    </source>
</reference>
<protein>
    <recommendedName>
        <fullName evidence="6">Cytochrome c domain-containing protein</fullName>
    </recommendedName>
</protein>
<dbReference type="AlphaFoldDB" id="A0A455UCC8"/>
<dbReference type="GO" id="GO:0046872">
    <property type="term" value="F:metal ion binding"/>
    <property type="evidence" value="ECO:0007669"/>
    <property type="project" value="UniProtKB-KW"/>
</dbReference>